<dbReference type="RefSeq" id="WP_265673293.1">
    <property type="nucleotide sequence ID" value="NZ_JAKRRY010000002.1"/>
</dbReference>
<dbReference type="CDD" id="cd19920">
    <property type="entry name" value="REC_PA4781-like"/>
    <property type="match status" value="1"/>
</dbReference>
<dbReference type="SUPFAM" id="SSF109604">
    <property type="entry name" value="HD-domain/PDEase-like"/>
    <property type="match status" value="1"/>
</dbReference>
<feature type="domain" description="HD-GYP" evidence="3">
    <location>
        <begin position="143"/>
        <end position="340"/>
    </location>
</feature>
<dbReference type="InterPro" id="IPR037522">
    <property type="entry name" value="HD_GYP_dom"/>
</dbReference>
<dbReference type="Pfam" id="PF13487">
    <property type="entry name" value="HD_5"/>
    <property type="match status" value="1"/>
</dbReference>
<dbReference type="PROSITE" id="PS51832">
    <property type="entry name" value="HD_GYP"/>
    <property type="match status" value="1"/>
</dbReference>
<organism evidence="4 5">
    <name type="scientific">Vibrio qingdaonensis</name>
    <dbReference type="NCBI Taxonomy" id="2829491"/>
    <lineage>
        <taxon>Bacteria</taxon>
        <taxon>Pseudomonadati</taxon>
        <taxon>Pseudomonadota</taxon>
        <taxon>Gammaproteobacteria</taxon>
        <taxon>Vibrionales</taxon>
        <taxon>Vibrionaceae</taxon>
        <taxon>Vibrio</taxon>
    </lineage>
</organism>
<dbReference type="Proteomes" id="UP001155587">
    <property type="component" value="Unassembled WGS sequence"/>
</dbReference>
<dbReference type="EMBL" id="JAKRRY010000002">
    <property type="protein sequence ID" value="MCW8344825.1"/>
    <property type="molecule type" value="Genomic_DNA"/>
</dbReference>
<evidence type="ECO:0000313" key="4">
    <source>
        <dbReference type="EMBL" id="MCW8344825.1"/>
    </source>
</evidence>
<evidence type="ECO:0000313" key="5">
    <source>
        <dbReference type="Proteomes" id="UP001155587"/>
    </source>
</evidence>
<dbReference type="PROSITE" id="PS50110">
    <property type="entry name" value="RESPONSE_REGULATORY"/>
    <property type="match status" value="1"/>
</dbReference>
<dbReference type="Gene3D" id="3.40.50.2300">
    <property type="match status" value="1"/>
</dbReference>
<dbReference type="SMART" id="SM00448">
    <property type="entry name" value="REC"/>
    <property type="match status" value="1"/>
</dbReference>
<dbReference type="Pfam" id="PF00072">
    <property type="entry name" value="Response_reg"/>
    <property type="match status" value="1"/>
</dbReference>
<sequence length="340" mass="38188">MGEKAFTVLLVDDTPGNLDVLNGVLSEHYKIKVATSGAIALKIASRTPKPDLILLDVMMPEMDGYEVCQHLKSNPITQDIPVIFVTAKSQIGDETKGFELGAVDYIIKPISPAIVRARVATHLFLHNQRQMLEQEVQQRTQALRENQSEIINCLARAAEFKDNETGMHVIRMSHYSRLLAEAIHVSPHWRDLLFEAAPMHDVGKIGIADRILLKPEKLNDDEWKEMKKHVDYGVEILGSHTSPLLTLAKEIAQYHHEKWDGSGYPKGVAGNQIPLSARIVMIADVFDALTSVRPYKPAWAIDDAFQFLTEQSGHHFDPQLVDKFISLKSDIVVIQQKFSD</sequence>
<dbReference type="GO" id="GO:0008081">
    <property type="term" value="F:phosphoric diester hydrolase activity"/>
    <property type="evidence" value="ECO:0007669"/>
    <property type="project" value="UniProtKB-ARBA"/>
</dbReference>
<reference evidence="4" key="1">
    <citation type="submission" date="2022-02" db="EMBL/GenBank/DDBJ databases">
        <title>Vibrio sp. nov, a new bacterium isolated from seawater.</title>
        <authorList>
            <person name="Yuan Y."/>
        </authorList>
    </citation>
    <scope>NUCLEOTIDE SEQUENCE</scope>
    <source>
        <strain evidence="4">ZSDZ65</strain>
    </source>
</reference>
<dbReference type="GO" id="GO:0000160">
    <property type="term" value="P:phosphorelay signal transduction system"/>
    <property type="evidence" value="ECO:0007669"/>
    <property type="project" value="InterPro"/>
</dbReference>
<evidence type="ECO:0000256" key="1">
    <source>
        <dbReference type="PROSITE-ProRule" id="PRU00169"/>
    </source>
</evidence>
<keyword evidence="5" id="KW-1185">Reference proteome</keyword>
<gene>
    <name evidence="4" type="ORF">MD535_02140</name>
</gene>
<feature type="domain" description="Response regulatory" evidence="2">
    <location>
        <begin position="7"/>
        <end position="123"/>
    </location>
</feature>
<name>A0A9X3HUU0_9VIBR</name>
<accession>A0A9X3HUU0</accession>
<feature type="modified residue" description="4-aspartylphosphate" evidence="1">
    <location>
        <position position="56"/>
    </location>
</feature>
<keyword evidence="1" id="KW-0597">Phosphoprotein</keyword>
<dbReference type="InterPro" id="IPR003607">
    <property type="entry name" value="HD/PDEase_dom"/>
</dbReference>
<dbReference type="PANTHER" id="PTHR45228">
    <property type="entry name" value="CYCLIC DI-GMP PHOSPHODIESTERASE TM_0186-RELATED"/>
    <property type="match status" value="1"/>
</dbReference>
<dbReference type="Gene3D" id="1.10.3210.10">
    <property type="entry name" value="Hypothetical protein af1432"/>
    <property type="match status" value="1"/>
</dbReference>
<dbReference type="InterPro" id="IPR011006">
    <property type="entry name" value="CheY-like_superfamily"/>
</dbReference>
<comment type="caution">
    <text evidence="4">The sequence shown here is derived from an EMBL/GenBank/DDBJ whole genome shotgun (WGS) entry which is preliminary data.</text>
</comment>
<evidence type="ECO:0000259" key="2">
    <source>
        <dbReference type="PROSITE" id="PS50110"/>
    </source>
</evidence>
<evidence type="ECO:0000259" key="3">
    <source>
        <dbReference type="PROSITE" id="PS51832"/>
    </source>
</evidence>
<dbReference type="PANTHER" id="PTHR45228:SF5">
    <property type="entry name" value="CYCLIC DI-GMP PHOSPHODIESTERASE VC_1348-RELATED"/>
    <property type="match status" value="1"/>
</dbReference>
<dbReference type="InterPro" id="IPR001789">
    <property type="entry name" value="Sig_transdc_resp-reg_receiver"/>
</dbReference>
<dbReference type="InterPro" id="IPR052020">
    <property type="entry name" value="Cyclic_di-GMP/3'3'-cGAMP_PDE"/>
</dbReference>
<protein>
    <submittedName>
        <fullName evidence="4">Two-component system response regulator</fullName>
    </submittedName>
</protein>
<dbReference type="SMART" id="SM00471">
    <property type="entry name" value="HDc"/>
    <property type="match status" value="1"/>
</dbReference>
<dbReference type="AlphaFoldDB" id="A0A9X3HUU0"/>
<proteinExistence type="predicted"/>
<dbReference type="CDD" id="cd00077">
    <property type="entry name" value="HDc"/>
    <property type="match status" value="1"/>
</dbReference>
<dbReference type="SUPFAM" id="SSF52172">
    <property type="entry name" value="CheY-like"/>
    <property type="match status" value="1"/>
</dbReference>